<accession>A0A1W0D1B1</accession>
<evidence type="ECO:0000256" key="7">
    <source>
        <dbReference type="PIRNR" id="PIRNR002744"/>
    </source>
</evidence>
<dbReference type="GO" id="GO:0022857">
    <property type="term" value="F:transmembrane transporter activity"/>
    <property type="evidence" value="ECO:0007669"/>
    <property type="project" value="InterPro"/>
</dbReference>
<evidence type="ECO:0000313" key="10">
    <source>
        <dbReference type="Proteomes" id="UP000192721"/>
    </source>
</evidence>
<keyword evidence="3 7" id="KW-0813">Transport</keyword>
<dbReference type="EMBL" id="MUKV01000010">
    <property type="protein sequence ID" value="OQS40774.1"/>
    <property type="molecule type" value="Genomic_DNA"/>
</dbReference>
<feature type="transmembrane region" description="Helical" evidence="8">
    <location>
        <begin position="63"/>
        <end position="83"/>
    </location>
</feature>
<keyword evidence="4 8" id="KW-0812">Transmembrane</keyword>
<dbReference type="Proteomes" id="UP000192721">
    <property type="component" value="Unassembled WGS sequence"/>
</dbReference>
<name>A0A1W0D1B1_9NEIS</name>
<feature type="transmembrane region" description="Helical" evidence="8">
    <location>
        <begin position="357"/>
        <end position="382"/>
    </location>
</feature>
<dbReference type="AlphaFoldDB" id="A0A1W0D1B1"/>
<organism evidence="9 10">
    <name type="scientific">Chromobacterium haemolyticum</name>
    <dbReference type="NCBI Taxonomy" id="394935"/>
    <lineage>
        <taxon>Bacteria</taxon>
        <taxon>Pseudomonadati</taxon>
        <taxon>Pseudomonadota</taxon>
        <taxon>Betaproteobacteria</taxon>
        <taxon>Neisseriales</taxon>
        <taxon>Chromobacteriaceae</taxon>
        <taxon>Chromobacterium</taxon>
    </lineage>
</organism>
<feature type="transmembrane region" description="Helical" evidence="8">
    <location>
        <begin position="143"/>
        <end position="170"/>
    </location>
</feature>
<proteinExistence type="inferred from homology"/>
<feature type="transmembrane region" description="Helical" evidence="8">
    <location>
        <begin position="296"/>
        <end position="320"/>
    </location>
</feature>
<feature type="transmembrane region" description="Helical" evidence="8">
    <location>
        <begin position="119"/>
        <end position="137"/>
    </location>
</feature>
<feature type="transmembrane region" description="Helical" evidence="8">
    <location>
        <begin position="332"/>
        <end position="351"/>
    </location>
</feature>
<dbReference type="PANTHER" id="PTHR31806:SF1">
    <property type="entry name" value="PURINE-CYTOSINE PERMEASE FCY2-RELATED"/>
    <property type="match status" value="1"/>
</dbReference>
<evidence type="ECO:0000256" key="3">
    <source>
        <dbReference type="ARBA" id="ARBA00022448"/>
    </source>
</evidence>
<dbReference type="InterPro" id="IPR001248">
    <property type="entry name" value="Pur-cyt_permease"/>
</dbReference>
<dbReference type="Pfam" id="PF02133">
    <property type="entry name" value="Transp_cyt_pur"/>
    <property type="match status" value="1"/>
</dbReference>
<reference evidence="9 10" key="1">
    <citation type="submission" date="2017-02" db="EMBL/GenBank/DDBJ databases">
        <title>Chromobacterium haemolyticum H5244.</title>
        <authorList>
            <person name="Gulvik C.A."/>
        </authorList>
    </citation>
    <scope>NUCLEOTIDE SEQUENCE [LARGE SCALE GENOMIC DNA]</scope>
    <source>
        <strain evidence="9 10">H5244</strain>
    </source>
</reference>
<evidence type="ECO:0000313" key="9">
    <source>
        <dbReference type="EMBL" id="OQS40774.1"/>
    </source>
</evidence>
<gene>
    <name evidence="9" type="ORF">B0T45_10375</name>
</gene>
<dbReference type="InterPro" id="IPR026030">
    <property type="entry name" value="Pur-cyt_permease_Fcy2/21/22"/>
</dbReference>
<comment type="caution">
    <text evidence="9">The sequence shown here is derived from an EMBL/GenBank/DDBJ whole genome shotgun (WGS) entry which is preliminary data.</text>
</comment>
<keyword evidence="6 7" id="KW-0472">Membrane</keyword>
<feature type="transmembrane region" description="Helical" evidence="8">
    <location>
        <begin position="177"/>
        <end position="198"/>
    </location>
</feature>
<keyword evidence="5 8" id="KW-1133">Transmembrane helix</keyword>
<feature type="transmembrane region" description="Helical" evidence="8">
    <location>
        <begin position="403"/>
        <end position="419"/>
    </location>
</feature>
<dbReference type="PANTHER" id="PTHR31806">
    <property type="entry name" value="PURINE-CYTOSINE PERMEASE FCY2-RELATED"/>
    <property type="match status" value="1"/>
</dbReference>
<feature type="transmembrane region" description="Helical" evidence="8">
    <location>
        <begin position="33"/>
        <end position="57"/>
    </location>
</feature>
<comment type="subcellular location">
    <subcellularLocation>
        <location evidence="1">Membrane</location>
        <topology evidence="1">Multi-pass membrane protein</topology>
    </subcellularLocation>
</comment>
<evidence type="ECO:0000256" key="5">
    <source>
        <dbReference type="ARBA" id="ARBA00022989"/>
    </source>
</evidence>
<evidence type="ECO:0000256" key="1">
    <source>
        <dbReference type="ARBA" id="ARBA00004141"/>
    </source>
</evidence>
<dbReference type="PIRSF" id="PIRSF002744">
    <property type="entry name" value="Pur-cyt_permease"/>
    <property type="match status" value="1"/>
</dbReference>
<dbReference type="Gene3D" id="1.10.4160.10">
    <property type="entry name" value="Hydantoin permease"/>
    <property type="match status" value="1"/>
</dbReference>
<evidence type="ECO:0000256" key="6">
    <source>
        <dbReference type="ARBA" id="ARBA00023136"/>
    </source>
</evidence>
<comment type="similarity">
    <text evidence="2 7">Belongs to the purine-cytosine permease (2.A.39) family.</text>
</comment>
<sequence>MSDVQAAEGWRLESAGIEQVPEHECKGRPVELFWVWLAANIGILGVVYGGIVTSFGLSFFQSLLAAALGVASFALVGVTSIAGRRGRTSTLTLSRAIFGLRGNAAPTAFSWFNLMGWEAVNVVTGALTLAALCQALGMAESRLLTAVCLFLFIGLTIVVSLLGQATVVWMQSWLSRIFGSMTLVVILYVASTADWGAIMARPDGNWLTGFWPAVSVIAAGTGISWAIAGADYSRYQRAGSSNSGIFGAVMAGASLPLMLLIFTGVLLSAQIPDLASAANPIAKIGAVLPAWMAVPYLLTATAGIVTMAVLSLYSASLNLLTIGVKVRQAQAVSINALIVLAIAAYVLFVSSDFLGPFISFLLFCGVFLAAWEAVFVLDYLLLRHRQGYDDAALSGEGRQAFRGGPLLCWLLGAACGLLVSKTGFIDGPLAVGVFADSSLGLFVSFGTSLLAYGLYLLLKERRA</sequence>
<evidence type="ECO:0000256" key="8">
    <source>
        <dbReference type="SAM" id="Phobius"/>
    </source>
</evidence>
<protein>
    <submittedName>
        <fullName evidence="9">Allantoin permease</fullName>
    </submittedName>
</protein>
<dbReference type="RefSeq" id="WP_081555427.1">
    <property type="nucleotide sequence ID" value="NZ_LXRL01000004.1"/>
</dbReference>
<feature type="transmembrane region" description="Helical" evidence="8">
    <location>
        <begin position="244"/>
        <end position="267"/>
    </location>
</feature>
<evidence type="ECO:0000256" key="2">
    <source>
        <dbReference type="ARBA" id="ARBA00008974"/>
    </source>
</evidence>
<dbReference type="GO" id="GO:0005886">
    <property type="term" value="C:plasma membrane"/>
    <property type="evidence" value="ECO:0007669"/>
    <property type="project" value="TreeGrafter"/>
</dbReference>
<feature type="transmembrane region" description="Helical" evidence="8">
    <location>
        <begin position="439"/>
        <end position="458"/>
    </location>
</feature>
<feature type="transmembrane region" description="Helical" evidence="8">
    <location>
        <begin position="210"/>
        <end position="232"/>
    </location>
</feature>
<evidence type="ECO:0000256" key="4">
    <source>
        <dbReference type="ARBA" id="ARBA00022692"/>
    </source>
</evidence>